<gene>
    <name evidence="4" type="ORF">H9862_06985</name>
</gene>
<sequence length="143" mass="15022">MFKHLIATLCLSALPSALAAAADLPPTDLEQHSDHESTIALSVSAGGCNADTLIDANNTTPYRWVIIGEGDSSVATLKLDYEAPVPASRGGAVLCGAPGKLRVSVIGHRPGVTEYVLGYTHLADRHARPARKLTLRITVTPSK</sequence>
<evidence type="ECO:0000256" key="3">
    <source>
        <dbReference type="SAM" id="SignalP"/>
    </source>
</evidence>
<proteinExistence type="predicted"/>
<evidence type="ECO:0008006" key="6">
    <source>
        <dbReference type="Google" id="ProtNLM"/>
    </source>
</evidence>
<keyword evidence="1" id="KW-0646">Protease inhibitor</keyword>
<feature type="signal peptide" evidence="3">
    <location>
        <begin position="1"/>
        <end position="19"/>
    </location>
</feature>
<evidence type="ECO:0000256" key="1">
    <source>
        <dbReference type="ARBA" id="ARBA00022690"/>
    </source>
</evidence>
<keyword evidence="3" id="KW-0732">Signal</keyword>
<dbReference type="EMBL" id="DXFQ01000128">
    <property type="protein sequence ID" value="HIX20327.1"/>
    <property type="molecule type" value="Genomic_DNA"/>
</dbReference>
<reference evidence="4" key="1">
    <citation type="journal article" date="2021" name="PeerJ">
        <title>Extensive microbial diversity within the chicken gut microbiome revealed by metagenomics and culture.</title>
        <authorList>
            <person name="Gilroy R."/>
            <person name="Ravi A."/>
            <person name="Getino M."/>
            <person name="Pursley I."/>
            <person name="Horton D.L."/>
            <person name="Alikhan N.F."/>
            <person name="Baker D."/>
            <person name="Gharbi K."/>
            <person name="Hall N."/>
            <person name="Watson M."/>
            <person name="Adriaenssens E.M."/>
            <person name="Foster-Nyarko E."/>
            <person name="Jarju S."/>
            <person name="Secka A."/>
            <person name="Antonio M."/>
            <person name="Oren A."/>
            <person name="Chaudhuri R.R."/>
            <person name="La Ragione R."/>
            <person name="Hildebrand F."/>
            <person name="Pallen M.J."/>
        </authorList>
    </citation>
    <scope>NUCLEOTIDE SEQUENCE</scope>
    <source>
        <strain evidence="4">14975</strain>
    </source>
</reference>
<evidence type="ECO:0000313" key="4">
    <source>
        <dbReference type="EMBL" id="HIX20327.1"/>
    </source>
</evidence>
<evidence type="ECO:0000256" key="2">
    <source>
        <dbReference type="ARBA" id="ARBA00022704"/>
    </source>
</evidence>
<dbReference type="Proteomes" id="UP000823964">
    <property type="component" value="Unassembled WGS sequence"/>
</dbReference>
<dbReference type="Gene3D" id="2.60.40.2020">
    <property type="match status" value="1"/>
</dbReference>
<name>A0A9D1VBV3_9BACT</name>
<accession>A0A9D1VBV3</accession>
<reference evidence="4" key="2">
    <citation type="submission" date="2021-04" db="EMBL/GenBank/DDBJ databases">
        <authorList>
            <person name="Gilroy R."/>
        </authorList>
    </citation>
    <scope>NUCLEOTIDE SEQUENCE</scope>
    <source>
        <strain evidence="4">14975</strain>
    </source>
</reference>
<comment type="caution">
    <text evidence="4">The sequence shown here is derived from an EMBL/GenBank/DDBJ whole genome shotgun (WGS) entry which is preliminary data.</text>
</comment>
<organism evidence="4 5">
    <name type="scientific">Candidatus Akkermansia intestinigallinarum</name>
    <dbReference type="NCBI Taxonomy" id="2838431"/>
    <lineage>
        <taxon>Bacteria</taxon>
        <taxon>Pseudomonadati</taxon>
        <taxon>Verrucomicrobiota</taxon>
        <taxon>Verrucomicrobiia</taxon>
        <taxon>Verrucomicrobiales</taxon>
        <taxon>Akkermansiaceae</taxon>
        <taxon>Akkermansia</taxon>
    </lineage>
</organism>
<dbReference type="AlphaFoldDB" id="A0A9D1VBV3"/>
<protein>
    <recommendedName>
        <fullName evidence="6">Proteinase inhibitor I42 chagasin domain-containing protein</fullName>
    </recommendedName>
</protein>
<dbReference type="InterPro" id="IPR036331">
    <property type="entry name" value="Chagasin-like_sf"/>
</dbReference>
<dbReference type="SUPFAM" id="SSF141066">
    <property type="entry name" value="ICP-like"/>
    <property type="match status" value="1"/>
</dbReference>
<dbReference type="GO" id="GO:0004869">
    <property type="term" value="F:cysteine-type endopeptidase inhibitor activity"/>
    <property type="evidence" value="ECO:0007669"/>
    <property type="project" value="UniProtKB-KW"/>
</dbReference>
<evidence type="ECO:0000313" key="5">
    <source>
        <dbReference type="Proteomes" id="UP000823964"/>
    </source>
</evidence>
<feature type="chain" id="PRO_5039528141" description="Proteinase inhibitor I42 chagasin domain-containing protein" evidence="3">
    <location>
        <begin position="20"/>
        <end position="143"/>
    </location>
</feature>
<keyword evidence="2" id="KW-0789">Thiol protease inhibitor</keyword>